<dbReference type="AlphaFoldDB" id="E7QY43"/>
<evidence type="ECO:0000313" key="4">
    <source>
        <dbReference type="Proteomes" id="UP000003751"/>
    </source>
</evidence>
<keyword evidence="5" id="KW-1185">Reference proteome</keyword>
<gene>
    <name evidence="3" type="ORF">SAMN05444342_2158</name>
    <name evidence="2" type="ORF">ZOD2009_18664</name>
</gene>
<organism evidence="2 4">
    <name type="scientific">Haladaptatus paucihalophilus DX253</name>
    <dbReference type="NCBI Taxonomy" id="797209"/>
    <lineage>
        <taxon>Archaea</taxon>
        <taxon>Methanobacteriati</taxon>
        <taxon>Methanobacteriota</taxon>
        <taxon>Stenosarchaea group</taxon>
        <taxon>Halobacteria</taxon>
        <taxon>Halobacteriales</taxon>
        <taxon>Haladaptataceae</taxon>
        <taxon>Haladaptatus</taxon>
    </lineage>
</organism>
<dbReference type="PROSITE" id="PS51725">
    <property type="entry name" value="ABM"/>
    <property type="match status" value="1"/>
</dbReference>
<evidence type="ECO:0000313" key="2">
    <source>
        <dbReference type="EMBL" id="EFW90509.1"/>
    </source>
</evidence>
<dbReference type="Proteomes" id="UP000003751">
    <property type="component" value="Unassembled WGS sequence"/>
</dbReference>
<keyword evidence="3" id="KW-0503">Monooxygenase</keyword>
<reference evidence="3" key="3">
    <citation type="submission" date="2016-11" db="EMBL/GenBank/DDBJ databases">
        <authorList>
            <person name="Jaros S."/>
            <person name="Januszkiewicz K."/>
            <person name="Wedrychowicz H."/>
        </authorList>
    </citation>
    <scope>NUCLEOTIDE SEQUENCE [LARGE SCALE GENOMIC DNA]</scope>
    <source>
        <strain evidence="3">DX253</strain>
    </source>
</reference>
<keyword evidence="3" id="KW-0560">Oxidoreductase</keyword>
<dbReference type="Proteomes" id="UP000184203">
    <property type="component" value="Unassembled WGS sequence"/>
</dbReference>
<proteinExistence type="predicted"/>
<accession>E7QY43</accession>
<dbReference type="InterPro" id="IPR007138">
    <property type="entry name" value="ABM_dom"/>
</dbReference>
<dbReference type="GO" id="GO:0004497">
    <property type="term" value="F:monooxygenase activity"/>
    <property type="evidence" value="ECO:0007669"/>
    <property type="project" value="UniProtKB-KW"/>
</dbReference>
<feature type="domain" description="ABM" evidence="1">
    <location>
        <begin position="11"/>
        <end position="100"/>
    </location>
</feature>
<protein>
    <submittedName>
        <fullName evidence="3">Quinol monooxygenase YgiN</fullName>
    </submittedName>
    <submittedName>
        <fullName evidence="2">Tetracenomycin polyketide synthesis hydroxylase TcmH</fullName>
    </submittedName>
</protein>
<dbReference type="STRING" id="797209.GCA_000376445_02839"/>
<evidence type="ECO:0000313" key="3">
    <source>
        <dbReference type="EMBL" id="SHK78078.1"/>
    </source>
</evidence>
<dbReference type="Gene3D" id="3.30.70.100">
    <property type="match status" value="1"/>
</dbReference>
<dbReference type="PATRIC" id="fig|797209.4.peg.3659"/>
<reference evidence="5" key="2">
    <citation type="submission" date="2016-11" db="EMBL/GenBank/DDBJ databases">
        <authorList>
            <person name="Varghese N."/>
            <person name="Submissions S."/>
        </authorList>
    </citation>
    <scope>NUCLEOTIDE SEQUENCE [LARGE SCALE GENOMIC DNA]</scope>
    <source>
        <strain evidence="5">DX253</strain>
    </source>
</reference>
<sequence length="106" mass="12157">MTTIDTETDVTTLINVFTVVPERQDELVDLLADATEETMRHLPGFVSANIHRSRDGERVVNYAQWESEADYEAIFERPDVREHMDGALELATADYHLYDVALTDER</sequence>
<dbReference type="EMBL" id="AEMG01000025">
    <property type="protein sequence ID" value="EFW90509.1"/>
    <property type="molecule type" value="Genomic_DNA"/>
</dbReference>
<reference evidence="2 4" key="1">
    <citation type="journal article" date="2014" name="ISME J.">
        <title>Trehalose/2-sulfotrehalose biosynthesis and glycine-betaine uptake are widely spread mechanisms for osmoadaptation in the Halobacteriales.</title>
        <authorList>
            <person name="Youssef N.H."/>
            <person name="Savage-Ashlock K.N."/>
            <person name="McCully A.L."/>
            <person name="Luedtke B."/>
            <person name="Shaw E.I."/>
            <person name="Hoff W.D."/>
            <person name="Elshahed M.S."/>
        </authorList>
    </citation>
    <scope>NUCLEOTIDE SEQUENCE [LARGE SCALE GENOMIC DNA]</scope>
    <source>
        <strain evidence="2 4">DX253</strain>
    </source>
</reference>
<evidence type="ECO:0000313" key="5">
    <source>
        <dbReference type="Proteomes" id="UP000184203"/>
    </source>
</evidence>
<dbReference type="Pfam" id="PF03992">
    <property type="entry name" value="ABM"/>
    <property type="match status" value="1"/>
</dbReference>
<dbReference type="SUPFAM" id="SSF54909">
    <property type="entry name" value="Dimeric alpha+beta barrel"/>
    <property type="match status" value="1"/>
</dbReference>
<dbReference type="EMBL" id="FRAN01000003">
    <property type="protein sequence ID" value="SHK78078.1"/>
    <property type="molecule type" value="Genomic_DNA"/>
</dbReference>
<dbReference type="RefSeq" id="WP_007982402.1">
    <property type="nucleotide sequence ID" value="NZ_AEMG01000025.1"/>
</dbReference>
<evidence type="ECO:0000259" key="1">
    <source>
        <dbReference type="PROSITE" id="PS51725"/>
    </source>
</evidence>
<dbReference type="OrthoDB" id="11011at2157"/>
<name>E7QY43_HALPU</name>
<dbReference type="InterPro" id="IPR011008">
    <property type="entry name" value="Dimeric_a/b-barrel"/>
</dbReference>